<comment type="caution">
    <text evidence="2">The sequence shown here is derived from an EMBL/GenBank/DDBJ whole genome shotgun (WGS) entry which is preliminary data.</text>
</comment>
<keyword evidence="3" id="KW-1185">Reference proteome</keyword>
<proteinExistence type="predicted"/>
<dbReference type="EMBL" id="VFQE01000001">
    <property type="protein sequence ID" value="TQN41697.1"/>
    <property type="molecule type" value="Genomic_DNA"/>
</dbReference>
<evidence type="ECO:0000256" key="1">
    <source>
        <dbReference type="SAM" id="MobiDB-lite"/>
    </source>
</evidence>
<dbReference type="OrthoDB" id="4733813at2"/>
<protein>
    <recommendedName>
        <fullName evidence="4">Ribbon-helix-helix CopG family protein</fullName>
    </recommendedName>
</protein>
<sequence>MSLADNGSTRGGVKTLAIRLEPDMHAQLSLVAQLRGSTITDEIRRAIEAHIAGATSDPDFTAQATGALEDIEREVEARRAAIASLLKPKSAGAAEGSPKGRRSGPAD</sequence>
<dbReference type="AlphaFoldDB" id="A0A543PC81"/>
<evidence type="ECO:0000313" key="3">
    <source>
        <dbReference type="Proteomes" id="UP000319865"/>
    </source>
</evidence>
<dbReference type="InterPro" id="IPR010985">
    <property type="entry name" value="Ribbon_hlx_hlx"/>
</dbReference>
<evidence type="ECO:0008006" key="4">
    <source>
        <dbReference type="Google" id="ProtNLM"/>
    </source>
</evidence>
<evidence type="ECO:0000313" key="2">
    <source>
        <dbReference type="EMBL" id="TQN41697.1"/>
    </source>
</evidence>
<feature type="region of interest" description="Disordered" evidence="1">
    <location>
        <begin position="86"/>
        <end position="107"/>
    </location>
</feature>
<dbReference type="SUPFAM" id="SSF47598">
    <property type="entry name" value="Ribbon-helix-helix"/>
    <property type="match status" value="1"/>
</dbReference>
<organism evidence="2 3">
    <name type="scientific">Blastococcus colisei</name>
    <dbReference type="NCBI Taxonomy" id="1564162"/>
    <lineage>
        <taxon>Bacteria</taxon>
        <taxon>Bacillati</taxon>
        <taxon>Actinomycetota</taxon>
        <taxon>Actinomycetes</taxon>
        <taxon>Geodermatophilales</taxon>
        <taxon>Geodermatophilaceae</taxon>
        <taxon>Blastococcus</taxon>
    </lineage>
</organism>
<dbReference type="Proteomes" id="UP000319865">
    <property type="component" value="Unassembled WGS sequence"/>
</dbReference>
<dbReference type="RefSeq" id="WP_142024415.1">
    <property type="nucleotide sequence ID" value="NZ_VFQE01000001.1"/>
</dbReference>
<reference evidence="2 3" key="1">
    <citation type="submission" date="2019-06" db="EMBL/GenBank/DDBJ databases">
        <title>Sequencing the genomes of 1000 actinobacteria strains.</title>
        <authorList>
            <person name="Klenk H.-P."/>
        </authorList>
    </citation>
    <scope>NUCLEOTIDE SEQUENCE [LARGE SCALE GENOMIC DNA]</scope>
    <source>
        <strain evidence="2 3">DSM 46837</strain>
    </source>
</reference>
<gene>
    <name evidence="2" type="ORF">FHU33_1074</name>
</gene>
<dbReference type="GO" id="GO:0006355">
    <property type="term" value="P:regulation of DNA-templated transcription"/>
    <property type="evidence" value="ECO:0007669"/>
    <property type="project" value="InterPro"/>
</dbReference>
<accession>A0A543PC81</accession>
<name>A0A543PC81_9ACTN</name>